<dbReference type="GO" id="GO:0016567">
    <property type="term" value="P:protein ubiquitination"/>
    <property type="evidence" value="ECO:0007669"/>
    <property type="project" value="UniProtKB-UniPathway"/>
</dbReference>
<keyword evidence="1" id="KW-0863">Zinc-finger</keyword>
<dbReference type="PANTHER" id="PTHR12389:SF0">
    <property type="entry name" value="E3 UBIQUITIN-PROTEIN LIGASE LISTERIN"/>
    <property type="match status" value="1"/>
</dbReference>
<organism evidence="3 4">
    <name type="scientific">Vanilla planifolia</name>
    <name type="common">Vanilla</name>
    <dbReference type="NCBI Taxonomy" id="51239"/>
    <lineage>
        <taxon>Eukaryota</taxon>
        <taxon>Viridiplantae</taxon>
        <taxon>Streptophyta</taxon>
        <taxon>Embryophyta</taxon>
        <taxon>Tracheophyta</taxon>
        <taxon>Spermatophyta</taxon>
        <taxon>Magnoliopsida</taxon>
        <taxon>Liliopsida</taxon>
        <taxon>Asparagales</taxon>
        <taxon>Orchidaceae</taxon>
        <taxon>Vanilloideae</taxon>
        <taxon>Vanilleae</taxon>
        <taxon>Vanilla</taxon>
    </lineage>
</organism>
<comment type="subunit">
    <text evidence="1">Component of the ribosome quality control complex (RQC).</text>
</comment>
<dbReference type="PANTHER" id="PTHR12389">
    <property type="entry name" value="ZINC FINGER PROTEIN 294"/>
    <property type="match status" value="1"/>
</dbReference>
<comment type="similarity">
    <text evidence="1">Belongs to the LTN1 family.</text>
</comment>
<keyword evidence="1" id="KW-0808">Transferase</keyword>
<sequence>MKCIPHAYNEGNKASLSAFILGSLQEKDMSCHSSMWDMILLFCRTFPDAWSYINVHKVVLTQLWQFLRNGCYGSQKVSYPALLILLEYLPPQTAKGEQFLLHFFQNLWAGRNPSSSSAADSATFFKAFQECFLWVFEHVTRFSKSEDDAHMLSIKLFNDVLIKLSWYDYIQVNPKILDVSSLEITDAEVDRMTFDDSSAAIPKYSSGYIKKLGKCIMNILMHITLYEINLDHFCATFVKDSLAILQYRLRSSRFQEPLRRIIDFLLLSQHPLSKGQTWPWELLAGPLIASSFSIIKAIDSIDSVEFLSVIVGIYGPVRVVAHIHVCINEHCCLGSTNHGDDDLIEKQFLQTIKDDLVPWCLLKQTQSTGAKLDLLLSLMQDAYSVEQWHAILTHFAIIEKRSRTDGGSSDHVETIQSFVTLFEKLRGKIPSMKENVHGSGVRQEYWHNELLDSIAISIACESPCICLSHAQLLRTMLGGSNKEDNMYFLSRKAVAVIFEEILKTLILYLSTSSFGWARHSCSLLLSLACMDLTVLQKSSVVNIFEVAQFAFQVLEGSIFCLKMLDDNNVLISCILAAIFIVDWEFSMLVLTDDEDNHDLKCHILVDYHLNIDDHLLKPVDAKLTPRGSLYDIVRNILTCFLVLLVCQTWKN</sequence>
<accession>A0A835V4M8</accession>
<dbReference type="GO" id="GO:0061630">
    <property type="term" value="F:ubiquitin protein ligase activity"/>
    <property type="evidence" value="ECO:0007669"/>
    <property type="project" value="UniProtKB-UniRule"/>
</dbReference>
<dbReference type="Proteomes" id="UP000639772">
    <property type="component" value="Unassembled WGS sequence"/>
</dbReference>
<proteinExistence type="inferred from homology"/>
<dbReference type="UniPathway" id="UPA00143"/>
<dbReference type="OrthoDB" id="6108at2759"/>
<dbReference type="GO" id="GO:1990116">
    <property type="term" value="P:ribosome-associated ubiquitin-dependent protein catabolic process"/>
    <property type="evidence" value="ECO:0007669"/>
    <property type="project" value="UniProtKB-UniRule"/>
</dbReference>
<reference evidence="3 4" key="1">
    <citation type="journal article" date="2020" name="Nat. Food">
        <title>A phased Vanilla planifolia genome enables genetic improvement of flavour and production.</title>
        <authorList>
            <person name="Hasing T."/>
            <person name="Tang H."/>
            <person name="Brym M."/>
            <person name="Khazi F."/>
            <person name="Huang T."/>
            <person name="Chambers A.H."/>
        </authorList>
    </citation>
    <scope>NUCLEOTIDE SEQUENCE [LARGE SCALE GENOMIC DNA]</scope>
    <source>
        <tissue evidence="3">Leaf</tissue>
    </source>
</reference>
<dbReference type="Pfam" id="PF22958">
    <property type="entry name" value="Ltn1_1st"/>
    <property type="match status" value="1"/>
</dbReference>
<dbReference type="EMBL" id="JADCNM010000005">
    <property type="protein sequence ID" value="KAG0483595.1"/>
    <property type="molecule type" value="Genomic_DNA"/>
</dbReference>
<keyword evidence="1" id="KW-0862">Zinc</keyword>
<comment type="caution">
    <text evidence="3">The sequence shown here is derived from an EMBL/GenBank/DDBJ whole genome shotgun (WGS) entry which is preliminary data.</text>
</comment>
<evidence type="ECO:0000259" key="2">
    <source>
        <dbReference type="Pfam" id="PF22958"/>
    </source>
</evidence>
<dbReference type="GO" id="GO:0043023">
    <property type="term" value="F:ribosomal large subunit binding"/>
    <property type="evidence" value="ECO:0007669"/>
    <property type="project" value="TreeGrafter"/>
</dbReference>
<comment type="catalytic activity">
    <reaction evidence="1">
        <text>S-ubiquitinyl-[E2 ubiquitin-conjugating enzyme]-L-cysteine + [acceptor protein]-L-lysine = [E2 ubiquitin-conjugating enzyme]-L-cysteine + N(6)-ubiquitinyl-[acceptor protein]-L-lysine.</text>
        <dbReference type="EC" id="2.3.2.27"/>
    </reaction>
</comment>
<dbReference type="EC" id="2.3.2.27" evidence="1"/>
<dbReference type="InterPro" id="IPR039795">
    <property type="entry name" value="LTN1/Rkr1"/>
</dbReference>
<comment type="pathway">
    <text evidence="1">Protein modification; protein ubiquitination.</text>
</comment>
<dbReference type="InterPro" id="IPR054476">
    <property type="entry name" value="Ltn1_N"/>
</dbReference>
<protein>
    <recommendedName>
        <fullName evidence="1">E3 ubiquitin-protein ligase listerin</fullName>
        <ecNumber evidence="1">2.3.2.27</ecNumber>
    </recommendedName>
    <alternativeName>
        <fullName evidence="1">RING-type E3 ubiquitin transferase listerin</fullName>
    </alternativeName>
</protein>
<dbReference type="AlphaFoldDB" id="A0A835V4M8"/>
<feature type="domain" description="E3 ubiquitin-protein ligase listerin N-terminal" evidence="2">
    <location>
        <begin position="7"/>
        <end position="87"/>
    </location>
</feature>
<dbReference type="GO" id="GO:0005829">
    <property type="term" value="C:cytosol"/>
    <property type="evidence" value="ECO:0007669"/>
    <property type="project" value="UniProtKB-UniRule"/>
</dbReference>
<dbReference type="GO" id="GO:0008270">
    <property type="term" value="F:zinc ion binding"/>
    <property type="evidence" value="ECO:0007669"/>
    <property type="project" value="UniProtKB-KW"/>
</dbReference>
<comment type="function">
    <text evidence="1">E3 ubiquitin-protein ligase. Component of the ribosome quality control complex (RQC), a ribosome-associated complex that mediates ubiquitination and extraction of incompletely synthesized nascent chains for proteasomal degradation.</text>
</comment>
<evidence type="ECO:0000313" key="4">
    <source>
        <dbReference type="Proteomes" id="UP000639772"/>
    </source>
</evidence>
<keyword evidence="1" id="KW-0833">Ubl conjugation pathway</keyword>
<evidence type="ECO:0000256" key="1">
    <source>
        <dbReference type="RuleBase" id="RU367090"/>
    </source>
</evidence>
<keyword evidence="1" id="KW-0479">Metal-binding</keyword>
<gene>
    <name evidence="3" type="ORF">HPP92_011679</name>
</gene>
<evidence type="ECO:0000313" key="3">
    <source>
        <dbReference type="EMBL" id="KAG0483595.1"/>
    </source>
</evidence>
<dbReference type="GO" id="GO:1990112">
    <property type="term" value="C:RQC complex"/>
    <property type="evidence" value="ECO:0007669"/>
    <property type="project" value="UniProtKB-UniRule"/>
</dbReference>
<dbReference type="GO" id="GO:0072344">
    <property type="term" value="P:rescue of stalled ribosome"/>
    <property type="evidence" value="ECO:0007669"/>
    <property type="project" value="UniProtKB-UniRule"/>
</dbReference>
<name>A0A835V4M8_VANPL</name>